<dbReference type="Proteomes" id="UP000568022">
    <property type="component" value="Unassembled WGS sequence"/>
</dbReference>
<sequence>MSLEKPTKIWWNGAVADWQDAVVHVTTETAMRGVNVFEGVMAYKLQGRSEHAVIALDEHLQRLSRSAALLHLPLPYPLEELRQGVLDLIRAEPSDLDLYIRPTLYLDSGAYTQDPSRMRMGAYITSYTRERALLRSVRLVSTPWTRVDDPAFPSQAKSGAVYSAFRLARMAAVRAGGDEPLLLNARGTVAETAGAAVMAVFPDGVVSPPPEDGALDSITRGVLTRLLEDEFGVKVTQRSLRPEELHEAQEVFLCGTLDEVVRVTSFDGVALGSAADGLVRALFDRYRSVCTATDSALSPLRTRVAW</sequence>
<dbReference type="SUPFAM" id="SSF56752">
    <property type="entry name" value="D-aminoacid aminotransferase-like PLP-dependent enzymes"/>
    <property type="match status" value="1"/>
</dbReference>
<keyword evidence="2" id="KW-0808">Transferase</keyword>
<keyword evidence="2" id="KW-0032">Aminotransferase</keyword>
<keyword evidence="3" id="KW-1185">Reference proteome</keyword>
<evidence type="ECO:0000313" key="3">
    <source>
        <dbReference type="Proteomes" id="UP000568022"/>
    </source>
</evidence>
<dbReference type="Pfam" id="PF01063">
    <property type="entry name" value="Aminotran_4"/>
    <property type="match status" value="1"/>
</dbReference>
<protein>
    <submittedName>
        <fullName evidence="2">Branched-chain amino acid aminotransferase</fullName>
        <ecNumber evidence="2">2.6.1.42</ecNumber>
    </submittedName>
</protein>
<dbReference type="InterPro" id="IPR043132">
    <property type="entry name" value="BCAT-like_C"/>
</dbReference>
<dbReference type="EMBL" id="JACHJE010000035">
    <property type="protein sequence ID" value="MBB5130290.1"/>
    <property type="molecule type" value="Genomic_DNA"/>
</dbReference>
<dbReference type="AlphaFoldDB" id="A0A7W8BVK5"/>
<reference evidence="2 3" key="1">
    <citation type="submission" date="2020-08" db="EMBL/GenBank/DDBJ databases">
        <title>Genomic Encyclopedia of Type Strains, Phase III (KMG-III): the genomes of soil and plant-associated and newly described type strains.</title>
        <authorList>
            <person name="Whitman W."/>
        </authorList>
    </citation>
    <scope>NUCLEOTIDE SEQUENCE [LARGE SCALE GENOMIC DNA]</scope>
    <source>
        <strain evidence="2 3">CECT 3226</strain>
    </source>
</reference>
<dbReference type="GO" id="GO:0004084">
    <property type="term" value="F:branched-chain-amino-acid transaminase activity"/>
    <property type="evidence" value="ECO:0007669"/>
    <property type="project" value="UniProtKB-EC"/>
</dbReference>
<comment type="caution">
    <text evidence="2">The sequence shown here is derived from an EMBL/GenBank/DDBJ whole genome shotgun (WGS) entry which is preliminary data.</text>
</comment>
<dbReference type="InterPro" id="IPR001544">
    <property type="entry name" value="Aminotrans_IV"/>
</dbReference>
<comment type="similarity">
    <text evidence="1">Belongs to the class-IV pyridoxal-phosphate-dependent aminotransferase family.</text>
</comment>
<evidence type="ECO:0000313" key="2">
    <source>
        <dbReference type="EMBL" id="MBB5130290.1"/>
    </source>
</evidence>
<dbReference type="EC" id="2.6.1.42" evidence="2"/>
<dbReference type="CDD" id="cd00449">
    <property type="entry name" value="PLPDE_IV"/>
    <property type="match status" value="1"/>
</dbReference>
<dbReference type="InterPro" id="IPR050571">
    <property type="entry name" value="Class-IV_PLP-Dep_Aminotrnsfr"/>
</dbReference>
<dbReference type="GO" id="GO:0046394">
    <property type="term" value="P:carboxylic acid biosynthetic process"/>
    <property type="evidence" value="ECO:0007669"/>
    <property type="project" value="UniProtKB-ARBA"/>
</dbReference>
<dbReference type="Gene3D" id="3.20.10.10">
    <property type="entry name" value="D-amino Acid Aminotransferase, subunit A, domain 2"/>
    <property type="match status" value="1"/>
</dbReference>
<accession>A0A7W8BVK5</accession>
<dbReference type="PANTHER" id="PTHR42743:SF11">
    <property type="entry name" value="AMINODEOXYCHORISMATE LYASE"/>
    <property type="match status" value="1"/>
</dbReference>
<organism evidence="2 3">
    <name type="scientific">Streptomyces griseoloalbus</name>
    <dbReference type="NCBI Taxonomy" id="67303"/>
    <lineage>
        <taxon>Bacteria</taxon>
        <taxon>Bacillati</taxon>
        <taxon>Actinomycetota</taxon>
        <taxon>Actinomycetes</taxon>
        <taxon>Kitasatosporales</taxon>
        <taxon>Streptomycetaceae</taxon>
        <taxon>Streptomyces</taxon>
    </lineage>
</organism>
<dbReference type="InterPro" id="IPR043131">
    <property type="entry name" value="BCAT-like_N"/>
</dbReference>
<dbReference type="InterPro" id="IPR036038">
    <property type="entry name" value="Aminotransferase-like"/>
</dbReference>
<gene>
    <name evidence="2" type="ORF">FHS32_007087</name>
</gene>
<dbReference type="Gene3D" id="3.30.470.10">
    <property type="match status" value="1"/>
</dbReference>
<proteinExistence type="inferred from homology"/>
<dbReference type="PANTHER" id="PTHR42743">
    <property type="entry name" value="AMINO-ACID AMINOTRANSFERASE"/>
    <property type="match status" value="1"/>
</dbReference>
<evidence type="ECO:0000256" key="1">
    <source>
        <dbReference type="ARBA" id="ARBA00009320"/>
    </source>
</evidence>
<name>A0A7W8BVK5_9ACTN</name>